<dbReference type="AlphaFoldDB" id="A0A8B5XSI3"/>
<evidence type="ECO:0000313" key="9">
    <source>
        <dbReference type="EMBL" id="TVX76506.1"/>
    </source>
</evidence>
<feature type="transmembrane region" description="Helical" evidence="7">
    <location>
        <begin position="127"/>
        <end position="147"/>
    </location>
</feature>
<feature type="chain" id="PRO_5032335584" evidence="8">
    <location>
        <begin position="25"/>
        <end position="160"/>
    </location>
</feature>
<evidence type="ECO:0000256" key="1">
    <source>
        <dbReference type="ARBA" id="ARBA00004162"/>
    </source>
</evidence>
<evidence type="ECO:0000256" key="6">
    <source>
        <dbReference type="ARBA" id="ARBA00023136"/>
    </source>
</evidence>
<gene>
    <name evidence="9" type="primary">essA</name>
    <name evidence="9" type="ORF">FQP34_24795</name>
</gene>
<evidence type="ECO:0000256" key="4">
    <source>
        <dbReference type="ARBA" id="ARBA00022692"/>
    </source>
</evidence>
<dbReference type="EMBL" id="VNKI01000015">
    <property type="protein sequence ID" value="TVX76506.1"/>
    <property type="molecule type" value="Genomic_DNA"/>
</dbReference>
<sequence>MKWNKYVMPVLLILLFSHAPHGGAEEEPMVEPNEYQEKDIDIQTEYFHEEGLLEQKRELPEEQKDLTFERGKYDVIDSVKDSLFLSPVTENQNNTIASKSEQLGLFSEASIRTRSEEETEPSLNFDLTILLGIVLALLVVCLFFILIPKMGKLNGEVKRK</sequence>
<keyword evidence="6 7" id="KW-0472">Membrane</keyword>
<dbReference type="GO" id="GO:0005886">
    <property type="term" value="C:plasma membrane"/>
    <property type="evidence" value="ECO:0007669"/>
    <property type="project" value="UniProtKB-SubCell"/>
</dbReference>
<dbReference type="InterPro" id="IPR034026">
    <property type="entry name" value="EssA"/>
</dbReference>
<comment type="caution">
    <text evidence="9">The sequence shown here is derived from an EMBL/GenBank/DDBJ whole genome shotgun (WGS) entry which is preliminary data.</text>
</comment>
<keyword evidence="8" id="KW-0732">Signal</keyword>
<feature type="signal peptide" evidence="8">
    <location>
        <begin position="1"/>
        <end position="24"/>
    </location>
</feature>
<dbReference type="RefSeq" id="WP_063235536.1">
    <property type="nucleotide sequence ID" value="NZ_CABIYS010000012.1"/>
</dbReference>
<keyword evidence="3" id="KW-1003">Cell membrane</keyword>
<evidence type="ECO:0000256" key="7">
    <source>
        <dbReference type="SAM" id="Phobius"/>
    </source>
</evidence>
<name>A0A8B5XSI3_9BACI</name>
<keyword evidence="4 7" id="KW-0812">Transmembrane</keyword>
<dbReference type="Pfam" id="PF10661">
    <property type="entry name" value="EssA"/>
    <property type="match status" value="1"/>
</dbReference>
<evidence type="ECO:0000256" key="2">
    <source>
        <dbReference type="ARBA" id="ARBA00008570"/>
    </source>
</evidence>
<dbReference type="Proteomes" id="UP000317770">
    <property type="component" value="Unassembled WGS sequence"/>
</dbReference>
<comment type="subcellular location">
    <subcellularLocation>
        <location evidence="1">Cell membrane</location>
        <topology evidence="1">Single-pass membrane protein</topology>
    </subcellularLocation>
</comment>
<proteinExistence type="inferred from homology"/>
<dbReference type="NCBIfam" id="TIGR03927">
    <property type="entry name" value="T7SS_EssA_Firm"/>
    <property type="match status" value="1"/>
</dbReference>
<accession>A0A8B5XSI3</accession>
<evidence type="ECO:0000256" key="8">
    <source>
        <dbReference type="SAM" id="SignalP"/>
    </source>
</evidence>
<evidence type="ECO:0000256" key="3">
    <source>
        <dbReference type="ARBA" id="ARBA00022475"/>
    </source>
</evidence>
<organism evidence="9 10">
    <name type="scientific">Peribacillus simplex</name>
    <dbReference type="NCBI Taxonomy" id="1478"/>
    <lineage>
        <taxon>Bacteria</taxon>
        <taxon>Bacillati</taxon>
        <taxon>Bacillota</taxon>
        <taxon>Bacilli</taxon>
        <taxon>Bacillales</taxon>
        <taxon>Bacillaceae</taxon>
        <taxon>Peribacillus</taxon>
    </lineage>
</organism>
<reference evidence="9 10" key="1">
    <citation type="submission" date="2019-07" db="EMBL/GenBank/DDBJ databases">
        <title>Genome assembly of Bacillus simplex strain GGC-P6A.</title>
        <authorList>
            <person name="Jennings M.E."/>
            <person name="Barton H.A."/>
        </authorList>
    </citation>
    <scope>NUCLEOTIDE SEQUENCE [LARGE SCALE GENOMIC DNA]</scope>
    <source>
        <strain evidence="9 10">GGC-P6A</strain>
    </source>
</reference>
<protein>
    <submittedName>
        <fullName evidence="9">Type VII secretion protein EssA</fullName>
    </submittedName>
</protein>
<keyword evidence="5 7" id="KW-1133">Transmembrane helix</keyword>
<dbReference type="InterPro" id="IPR018920">
    <property type="entry name" value="EssA/YueC"/>
</dbReference>
<dbReference type="GeneID" id="56473124"/>
<comment type="similarity">
    <text evidence="2">Belongs to the EssA family.</text>
</comment>
<evidence type="ECO:0000256" key="5">
    <source>
        <dbReference type="ARBA" id="ARBA00022989"/>
    </source>
</evidence>
<evidence type="ECO:0000313" key="10">
    <source>
        <dbReference type="Proteomes" id="UP000317770"/>
    </source>
</evidence>